<evidence type="ECO:0000259" key="5">
    <source>
        <dbReference type="PROSITE" id="PS50949"/>
    </source>
</evidence>
<dbReference type="GO" id="GO:0003677">
    <property type="term" value="F:DNA binding"/>
    <property type="evidence" value="ECO:0007669"/>
    <property type="project" value="UniProtKB-KW"/>
</dbReference>
<dbReference type="InterPro" id="IPR036388">
    <property type="entry name" value="WH-like_DNA-bd_sf"/>
</dbReference>
<evidence type="ECO:0000313" key="7">
    <source>
        <dbReference type="Proteomes" id="UP000478183"/>
    </source>
</evidence>
<dbReference type="SUPFAM" id="SSF46785">
    <property type="entry name" value="Winged helix' DNA-binding domain"/>
    <property type="match status" value="1"/>
</dbReference>
<dbReference type="OrthoDB" id="8638122at2"/>
<accession>A0A6L6JI88</accession>
<dbReference type="CDD" id="cd07377">
    <property type="entry name" value="WHTH_GntR"/>
    <property type="match status" value="1"/>
</dbReference>
<reference evidence="6 7" key="1">
    <citation type="submission" date="2019-11" db="EMBL/GenBank/DDBJ databases">
        <authorList>
            <person name="Dong K."/>
        </authorList>
    </citation>
    <scope>NUCLEOTIDE SEQUENCE [LARGE SCALE GENOMIC DNA]</scope>
    <source>
        <strain evidence="6 7">NBRC 111993</strain>
    </source>
</reference>
<dbReference type="AlphaFoldDB" id="A0A6L6JI88"/>
<dbReference type="PANTHER" id="PTHR43537:SF45">
    <property type="entry name" value="GNTR FAMILY REGULATORY PROTEIN"/>
    <property type="match status" value="1"/>
</dbReference>
<keyword evidence="7" id="KW-1185">Reference proteome</keyword>
<comment type="caution">
    <text evidence="6">The sequence shown here is derived from an EMBL/GenBank/DDBJ whole genome shotgun (WGS) entry which is preliminary data.</text>
</comment>
<proteinExistence type="predicted"/>
<dbReference type="PROSITE" id="PS50949">
    <property type="entry name" value="HTH_GNTR"/>
    <property type="match status" value="1"/>
</dbReference>
<name>A0A6L6JI88_9RHOB</name>
<evidence type="ECO:0000256" key="4">
    <source>
        <dbReference type="SAM" id="MobiDB-lite"/>
    </source>
</evidence>
<gene>
    <name evidence="6" type="ORF">GL286_21580</name>
</gene>
<organism evidence="6 7">
    <name type="scientific">Paracoccus aestuariivivens</name>
    <dbReference type="NCBI Taxonomy" id="1820333"/>
    <lineage>
        <taxon>Bacteria</taxon>
        <taxon>Pseudomonadati</taxon>
        <taxon>Pseudomonadota</taxon>
        <taxon>Alphaproteobacteria</taxon>
        <taxon>Rhodobacterales</taxon>
        <taxon>Paracoccaceae</taxon>
        <taxon>Paracoccus</taxon>
    </lineage>
</organism>
<dbReference type="InterPro" id="IPR000524">
    <property type="entry name" value="Tscrpt_reg_HTH_GntR"/>
</dbReference>
<dbReference type="Pfam" id="PF07729">
    <property type="entry name" value="FCD"/>
    <property type="match status" value="1"/>
</dbReference>
<dbReference type="InterPro" id="IPR011711">
    <property type="entry name" value="GntR_C"/>
</dbReference>
<dbReference type="SMART" id="SM00345">
    <property type="entry name" value="HTH_GNTR"/>
    <property type="match status" value="1"/>
</dbReference>
<dbReference type="Gene3D" id="1.20.120.530">
    <property type="entry name" value="GntR ligand-binding domain-like"/>
    <property type="match status" value="1"/>
</dbReference>
<dbReference type="GO" id="GO:0003700">
    <property type="term" value="F:DNA-binding transcription factor activity"/>
    <property type="evidence" value="ECO:0007669"/>
    <property type="project" value="InterPro"/>
</dbReference>
<dbReference type="EMBL" id="WMIE01000040">
    <property type="protein sequence ID" value="MTH80287.1"/>
    <property type="molecule type" value="Genomic_DNA"/>
</dbReference>
<dbReference type="PANTHER" id="PTHR43537">
    <property type="entry name" value="TRANSCRIPTIONAL REGULATOR, GNTR FAMILY"/>
    <property type="match status" value="1"/>
</dbReference>
<dbReference type="Gene3D" id="1.10.10.10">
    <property type="entry name" value="Winged helix-like DNA-binding domain superfamily/Winged helix DNA-binding domain"/>
    <property type="match status" value="1"/>
</dbReference>
<evidence type="ECO:0000256" key="3">
    <source>
        <dbReference type="ARBA" id="ARBA00023163"/>
    </source>
</evidence>
<feature type="region of interest" description="Disordered" evidence="4">
    <location>
        <begin position="1"/>
        <end position="20"/>
    </location>
</feature>
<evidence type="ECO:0000256" key="1">
    <source>
        <dbReference type="ARBA" id="ARBA00023015"/>
    </source>
</evidence>
<dbReference type="SUPFAM" id="SSF48008">
    <property type="entry name" value="GntR ligand-binding domain-like"/>
    <property type="match status" value="1"/>
</dbReference>
<evidence type="ECO:0000256" key="2">
    <source>
        <dbReference type="ARBA" id="ARBA00023125"/>
    </source>
</evidence>
<dbReference type="InterPro" id="IPR036390">
    <property type="entry name" value="WH_DNA-bd_sf"/>
</dbReference>
<keyword evidence="3" id="KW-0804">Transcription</keyword>
<evidence type="ECO:0000313" key="6">
    <source>
        <dbReference type="EMBL" id="MTH80287.1"/>
    </source>
</evidence>
<keyword evidence="2" id="KW-0238">DNA-binding</keyword>
<dbReference type="Proteomes" id="UP000478183">
    <property type="component" value="Unassembled WGS sequence"/>
</dbReference>
<keyword evidence="1" id="KW-0805">Transcription regulation</keyword>
<protein>
    <submittedName>
        <fullName evidence="6">FCD domain-containing protein</fullName>
    </submittedName>
</protein>
<dbReference type="InterPro" id="IPR008920">
    <property type="entry name" value="TF_FadR/GntR_C"/>
</dbReference>
<feature type="domain" description="HTH gntR-type" evidence="5">
    <location>
        <begin position="18"/>
        <end position="85"/>
    </location>
</feature>
<dbReference type="SMART" id="SM00895">
    <property type="entry name" value="FCD"/>
    <property type="match status" value="1"/>
</dbReference>
<sequence>MTDPNAMPNQAAEANSHRSGASQLYGDLRRRIIGLEFPPGTILLRPELAAEYGVSQTPLRDAMQRLDQDGLVHVHPQSKTVVSRINMAQIYEAHFMRTALEIEVVVQLARHRSEETIANARAIIRMQEAIAGMPDQLAQFQQLDENFHRTLFVGVGHGGLHEVLQHRSGHLGRMRKMQPHDSYKISFILSGHHEILDSISSGDESKARIAMRAHLSRTVIHAPELRERYPEYFC</sequence>
<dbReference type="Pfam" id="PF00392">
    <property type="entry name" value="GntR"/>
    <property type="match status" value="1"/>
</dbReference>
<dbReference type="RefSeq" id="WP_155097636.1">
    <property type="nucleotide sequence ID" value="NZ_WMIE01000040.1"/>
</dbReference>